<feature type="coiled-coil region" evidence="1">
    <location>
        <begin position="1028"/>
        <end position="1090"/>
    </location>
</feature>
<feature type="compositionally biased region" description="Basic and acidic residues" evidence="2">
    <location>
        <begin position="546"/>
        <end position="555"/>
    </location>
</feature>
<evidence type="ECO:0000256" key="2">
    <source>
        <dbReference type="SAM" id="MobiDB-lite"/>
    </source>
</evidence>
<keyword evidence="1" id="KW-0175">Coiled coil</keyword>
<feature type="region of interest" description="Disordered" evidence="2">
    <location>
        <begin position="491"/>
        <end position="562"/>
    </location>
</feature>
<accession>A0ABR2KAI1</accession>
<feature type="coiled-coil region" evidence="1">
    <location>
        <begin position="805"/>
        <end position="871"/>
    </location>
</feature>
<feature type="coiled-coil region" evidence="1">
    <location>
        <begin position="8"/>
        <end position="35"/>
    </location>
</feature>
<dbReference type="Proteomes" id="UP001470230">
    <property type="component" value="Unassembled WGS sequence"/>
</dbReference>
<proteinExistence type="predicted"/>
<evidence type="ECO:0000313" key="3">
    <source>
        <dbReference type="EMBL" id="KAK8888094.1"/>
    </source>
</evidence>
<name>A0ABR2KAI1_9EUKA</name>
<feature type="coiled-coil region" evidence="1">
    <location>
        <begin position="64"/>
        <end position="91"/>
    </location>
</feature>
<dbReference type="PANTHER" id="PTHR23159:SF31">
    <property type="entry name" value="CENTROSOME-ASSOCIATED PROTEIN CEP250 ISOFORM X1"/>
    <property type="match status" value="1"/>
</dbReference>
<reference evidence="3 4" key="1">
    <citation type="submission" date="2024-04" db="EMBL/GenBank/DDBJ databases">
        <title>Tritrichomonas musculus Genome.</title>
        <authorList>
            <person name="Alves-Ferreira E."/>
            <person name="Grigg M."/>
            <person name="Lorenzi H."/>
            <person name="Galac M."/>
        </authorList>
    </citation>
    <scope>NUCLEOTIDE SEQUENCE [LARGE SCALE GENOMIC DNA]</scope>
    <source>
        <strain evidence="3 4">EAF2021</strain>
    </source>
</reference>
<dbReference type="PANTHER" id="PTHR23159">
    <property type="entry name" value="CENTROSOMAL PROTEIN 2"/>
    <property type="match status" value="1"/>
</dbReference>
<keyword evidence="4" id="KW-1185">Reference proteome</keyword>
<evidence type="ECO:0000256" key="1">
    <source>
        <dbReference type="SAM" id="Coils"/>
    </source>
</evidence>
<protein>
    <submittedName>
        <fullName evidence="3">Uncharacterized protein</fullName>
    </submittedName>
</protein>
<feature type="region of interest" description="Disordered" evidence="2">
    <location>
        <begin position="991"/>
        <end position="1027"/>
    </location>
</feature>
<feature type="region of interest" description="Disordered" evidence="2">
    <location>
        <begin position="579"/>
        <end position="611"/>
    </location>
</feature>
<feature type="compositionally biased region" description="Basic and acidic residues" evidence="2">
    <location>
        <begin position="593"/>
        <end position="611"/>
    </location>
</feature>
<feature type="compositionally biased region" description="Acidic residues" evidence="2">
    <location>
        <begin position="702"/>
        <end position="712"/>
    </location>
</feature>
<comment type="caution">
    <text evidence="3">The sequence shown here is derived from an EMBL/GenBank/DDBJ whole genome shotgun (WGS) entry which is preliminary data.</text>
</comment>
<feature type="coiled-coil region" evidence="1">
    <location>
        <begin position="134"/>
        <end position="362"/>
    </location>
</feature>
<dbReference type="EMBL" id="JAPFFF010000006">
    <property type="protein sequence ID" value="KAK8888094.1"/>
    <property type="molecule type" value="Genomic_DNA"/>
</dbReference>
<feature type="compositionally biased region" description="Polar residues" evidence="2">
    <location>
        <begin position="678"/>
        <end position="689"/>
    </location>
</feature>
<feature type="coiled-coil region" evidence="1">
    <location>
        <begin position="896"/>
        <end position="991"/>
    </location>
</feature>
<feature type="region of interest" description="Disordered" evidence="2">
    <location>
        <begin position="677"/>
        <end position="731"/>
    </location>
</feature>
<organism evidence="3 4">
    <name type="scientific">Tritrichomonas musculus</name>
    <dbReference type="NCBI Taxonomy" id="1915356"/>
    <lineage>
        <taxon>Eukaryota</taxon>
        <taxon>Metamonada</taxon>
        <taxon>Parabasalia</taxon>
        <taxon>Tritrichomonadida</taxon>
        <taxon>Tritrichomonadidae</taxon>
        <taxon>Tritrichomonas</taxon>
    </lineage>
</organism>
<evidence type="ECO:0000313" key="4">
    <source>
        <dbReference type="Proteomes" id="UP001470230"/>
    </source>
</evidence>
<gene>
    <name evidence="3" type="ORF">M9Y10_039155</name>
</gene>
<sequence>MSRRPPDAKPDESDYEALKARNRELEEQIAILNDGTQVKREDYELLEKRLRTEQDDHLQTIRIFRDMENRLEENMKKCEKYEQIIQKYKELNRVGDKTERSRDQQILDLKRNKSEMESLNVKHRQDILSYIADNKKLSDTNRRLEAHIQDVDRALAQMLERNKELVRSLQESELRNNDLVNQLDLEKKNVYRLEHDLAKLRDDERRDQLFLQESRLDTVESNYANAQQKLLIANNTITELKSKISKLEHEAERAAKLQIELAKQKQINQNLENQNDQLQMEIDSNRGSSEEYRKQIDDLRDRIQKLDDNYEDRINAMKVEVEYYRKRTEKEFKINTDLEEQMTNKDKEIDDLKEEIAKYLDKTYGLPQAVNEIRQLKAMVSVRDAQIADMIVENQWTQKVIYALEERLPDNINLEQFFNELQKREIEFQQRRAERNIYALLKKTLEENKANSVGEIKVVLGSGTRHKKTLFLHNEGDINRETGFVQQIATGMRRSRRASSMNSSEANDDTDRADLDTDSFVNESESENELVASSAMSIMMKNKQRKDKERKKNDNVEQVLSNIPRITSSKMVTADASAQVYPDDFHPTANKNNSDKDEEKDSDKSMSGNEDRWVRELRGKLKKVKSEKAALVDQLKIAREDFNKKSQESDQKSIEIRTLTVRVEDLLAQIDNLKSELKQTGGSKSQSRVKSPRSSRKNSELDVSDTDTEDELNSSSDYGSPRKKQHFRRLNREDDPLRVELKNAKVQVISPGVTVSIPKRSVYFEVRPVKPKLSYEYNDDSVFQVPSPDELEIIDARIKILKSEVFEAETLAAESAREIEDLKRKIEQKDEMIDQMRRTNSNLEKRLEDERSNFQEKLTELRNDAERTLEARLKEARDLDAVSNNPFGRGARETDLADVSMHMEQLNRDKAKLLNELTETKEALKFMQRQNGQLKERLNQLQKDYNELKDKQTDTSRQKLVDYSSGLKMKFTALQKKYADLQKNYEDLKKYKESRNEPLNLTSTSRSSARSTDDGNDGSSSARDASKLKGAMMKIEQMRTQNEEMQLRLGKAQTTIERLNQLLQSKERQMTKLQEQAAQYKHMLAKQQMTKKS</sequence>